<proteinExistence type="predicted"/>
<name>A0A4R9LLV4_9LEPT</name>
<dbReference type="NCBIfam" id="TIGR04388">
    <property type="entry name" value="Lepto_longest"/>
    <property type="match status" value="1"/>
</dbReference>
<protein>
    <submittedName>
        <fullName evidence="2">TIGR04388 family protein</fullName>
    </submittedName>
</protein>
<dbReference type="EMBL" id="RQHV01000056">
    <property type="protein sequence ID" value="TGN09083.1"/>
    <property type="molecule type" value="Genomic_DNA"/>
</dbReference>
<dbReference type="Proteomes" id="UP000298264">
    <property type="component" value="Unassembled WGS sequence"/>
</dbReference>
<feature type="coiled-coil region" evidence="1">
    <location>
        <begin position="2041"/>
        <end position="2091"/>
    </location>
</feature>
<dbReference type="InterPro" id="IPR030885">
    <property type="entry name" value="Lepto_longest"/>
</dbReference>
<sequence length="2359" mass="258340">ALHTWESRANLDFLRNRDEFVLKLNTNRVDTTYLNRIGVQTTLSQDTANQALQLQQQITNATNQWSQNFNQNYAQGLNDFAGSLEIIQSKYKTFLTAMDKSDTTFQTNLYEIDQYKTAVKSVIQGMVTQFGTSLATACDKPEDCTYRYANGGGLNDAGKLLEKLVDKMNGVLSNTALDPSNILTTISTEITNFLSTTSVDAKAQSTNYYNKINTYQISTTLSGGISAATATQAQIDELANRVRNSTYGYWATLSESEQNWAGVSGGQDMFNNIGSDSLEEMLKAIRDGNEPKINALLATKLGTTRYGVTDVLLTNIFTYGGQKNMCCNGIGINYAQKEDRNWLAEPDDYHYWEGVRYWEVARFHMGYVTYGALFKVYDAQSDAMYSYWNSNSTSLSNQLNKYTNDINPAISNWEGQVASYNSFYEQWKTNADALKEQAKTDYENSLADLEVKKTAWLSKIEIERQDGVVKWEELQRNAQSIESKSDLAAIKADFRAVKSTGIDFSTGTDLVLTGYGGNLVSLTSTEFEFKDPAIAGNTIGPKDILNVVKEGWNEIKSGSIYEKVSALGSFALGGVAGGLGFVQTDPILYKSLTGNSSTEPVISLSTSQNKITTSSPQKYNIFTAAYDKEEVTSLTIGKKDIGDIFGDTVNGVGQYATLLSMNENNTRLAEKEQEKVLNQLTYSIKWNERAVLKYNENGELTGAMEYQHILNQMNESKYAPMVSCMANKGALYNDCFKEIFKESIAYLYKDGLEYQEGMIVRSLNRTDKIVLGQTTGMLDLTAEEKKAAGTCYVNPTQCWDLLRQDYTYTINKETSVATLTSKPISNGRVAGNINGRYVTGTQTEVRYVNLSQVAPVIAPKGKDLFDVWEDEDIEKVIDQRMAVLTDFYDNRLSGDVKRISTSVNEVAEVKARNERKFEEEKKAQEGVDSFLKEMVLAYISGGTAGFNSAIKGKVEGAINSSIAGALIRATGGSEESIQLVSDAIGFMRGRMQANKIKARANFVSYKDPWQGLGNIFKQGFDGMMNNPVLTAGLAYRTKGVSTAFFRGAAYMGAVAFGYKSLDKAGYESMKNQIVGSRAVYREIKTNEESMIKRNATSAIAAATGLPADLVTQLLTDFKGQRDAKKARSQMNSNPYATASAMINGLAGGIYKTATVAMGIPERDISAFFDDIHSMAYAGNLDITKQERVSQNYIYLSAGIKTPGSSYTSNIPGDTAGIVEEIGKKIVVEELVKATGMDKDIVDAWFRKGYGNIQQKKEDRKAQNAAVRSTLITAALLIPTMGQYGSLGTGAKAFLTNIGRAVGVADKFAPAVGAAMVRGTIQVVDGTRNGWKGAAAGFVNGTLGVITQGAFQGSTVTQNLFQGAQNAGLGLGMSYDEENGWGAMVGLGNQAQNFDFRFSEYGDDIFTTSFKAGNGLQITNSYNTSSGAAGVGINVNSGKGPRQGFNLNINYDTKDRFTGGVSYTNQPSGIGISGNWDRDGQAYVSSLLNGITLGTNGADGYTAEEIDWMQDNINRAQDAKDRRDDDLKLIKSGLTQNYIDGLDEVTRGFLVARADENELLRTEGKLSDDAIVKLTEEQREDLLKSLVKEPVSVESIALMSLGIVGTSAMAAFAFMGLGGGASNGAIPPVRGQVVEVARRREDEDGSVGTEDGITLHDLPQSEAGNVGGIVTNSFAHWQSALQNRFTEGGTISSIISDINKLSESDKRQLVSDSIQSTSNRTGFERVEGVDPVILIKETPTKVFKDETSLTAAKLLEARITQGVDDFNKNNPISKTILQPTPAESKLLKAAERANQTLNEKITSPEFSNMNTSVIDLRSQIQDARDQIKSLEINTDTSSKDAMTRLNEIITEKSNLIKQTEISMQRLIQKEALAASKANAAVRDFASNGTEAMIQKQNALISKTQTEYEAKLKQGESIASEIANLRLLRENPLHLETLPSADIKQTLLNLTGSETIAPTTADIDKRLNTLGKSQKDLEAKTSTVKDRLDIANRMLSTYELHATKYELDKIKYNQDVRDQKLALELAHEIASTESLKDSLSSDFKEKLAALESAELKLANLDQKYGDSLDDQALRNKIKEYQKLSKEIEKAKEALQPHLDDLRGVVHNLDHKIGIEGSTESLASITTLTKPEVIKETIEVPIYENADGEFRIGGGPDPGSLVSMAAPGGILYQGDSPEAKNLAAKIKTITGVDVNPDTIQDKWCQAASLWSTLRHEFGDAVEADFADFIKKQYQAGNILISEPGNVMQVEHNDTIMDSYANVFEKAWDRTEISPSTTRDEAYSELASFMSTTNSNSVMLRVSDTHTITLHRQGTSWIVEDTADPTINGSTFDPNEYKKSSLYLDAPYGNEIPESYAYAKDKK</sequence>
<evidence type="ECO:0000313" key="2">
    <source>
        <dbReference type="EMBL" id="TGN09083.1"/>
    </source>
</evidence>
<evidence type="ECO:0000313" key="3">
    <source>
        <dbReference type="Proteomes" id="UP000298264"/>
    </source>
</evidence>
<dbReference type="OrthoDB" id="345532at2"/>
<accession>A0A4R9LLV4</accession>
<evidence type="ECO:0000256" key="1">
    <source>
        <dbReference type="SAM" id="Coils"/>
    </source>
</evidence>
<keyword evidence="1" id="KW-0175">Coiled coil</keyword>
<keyword evidence="3" id="KW-1185">Reference proteome</keyword>
<gene>
    <name evidence="2" type="ORF">EHS11_13060</name>
</gene>
<feature type="non-terminal residue" evidence="2">
    <location>
        <position position="1"/>
    </location>
</feature>
<organism evidence="2 3">
    <name type="scientific">Leptospira ilyithenensis</name>
    <dbReference type="NCBI Taxonomy" id="2484901"/>
    <lineage>
        <taxon>Bacteria</taxon>
        <taxon>Pseudomonadati</taxon>
        <taxon>Spirochaetota</taxon>
        <taxon>Spirochaetia</taxon>
        <taxon>Leptospirales</taxon>
        <taxon>Leptospiraceae</taxon>
        <taxon>Leptospira</taxon>
    </lineage>
</organism>
<reference evidence="2" key="1">
    <citation type="journal article" date="2019" name="PLoS Negl. Trop. Dis.">
        <title>Revisiting the worldwide diversity of Leptospira species in the environment.</title>
        <authorList>
            <person name="Vincent A.T."/>
            <person name="Schiettekatte O."/>
            <person name="Bourhy P."/>
            <person name="Veyrier F.J."/>
            <person name="Picardeau M."/>
        </authorList>
    </citation>
    <scope>NUCLEOTIDE SEQUENCE [LARGE SCALE GENOMIC DNA]</scope>
    <source>
        <strain evidence="2">201400974</strain>
    </source>
</reference>
<comment type="caution">
    <text evidence="2">The sequence shown here is derived from an EMBL/GenBank/DDBJ whole genome shotgun (WGS) entry which is preliminary data.</text>
</comment>